<keyword evidence="9" id="KW-0472">Membrane</keyword>
<keyword evidence="4 10" id="KW-0732">Signal</keyword>
<accession>A0ABW6YPI6</accession>
<dbReference type="RefSeq" id="WP_051815645.1">
    <property type="nucleotide sequence ID" value="NZ_JBFACJ010000001.1"/>
</dbReference>
<evidence type="ECO:0000256" key="2">
    <source>
        <dbReference type="ARBA" id="ARBA00022512"/>
    </source>
</evidence>
<feature type="compositionally biased region" description="Pro residues" evidence="8">
    <location>
        <begin position="115"/>
        <end position="130"/>
    </location>
</feature>
<reference evidence="12 13" key="1">
    <citation type="submission" date="2024-10" db="EMBL/GenBank/DDBJ databases">
        <title>The Natural Products Discovery Center: Release of the First 8490 Sequenced Strains for Exploring Actinobacteria Biosynthetic Diversity.</title>
        <authorList>
            <person name="Kalkreuter E."/>
            <person name="Kautsar S.A."/>
            <person name="Yang D."/>
            <person name="Bader C.D."/>
            <person name="Teijaro C.N."/>
            <person name="Fluegel L."/>
            <person name="Davis C.M."/>
            <person name="Simpson J.R."/>
            <person name="Lauterbach L."/>
            <person name="Steele A.D."/>
            <person name="Gui C."/>
            <person name="Meng S."/>
            <person name="Li G."/>
            <person name="Viehrig K."/>
            <person name="Ye F."/>
            <person name="Su P."/>
            <person name="Kiefer A.F."/>
            <person name="Nichols A."/>
            <person name="Cepeda A.J."/>
            <person name="Yan W."/>
            <person name="Fan B."/>
            <person name="Jiang Y."/>
            <person name="Adhikari A."/>
            <person name="Zheng C.-J."/>
            <person name="Schuster L."/>
            <person name="Cowan T.M."/>
            <person name="Smanski M.J."/>
            <person name="Chevrette M.G."/>
            <person name="De Carvalho L.P.S."/>
            <person name="Shen B."/>
        </authorList>
    </citation>
    <scope>NUCLEOTIDE SEQUENCE [LARGE SCALE GENOMIC DNA]</scope>
    <source>
        <strain evidence="12 13">NPDC013366</strain>
    </source>
</reference>
<dbReference type="EMBL" id="JBICBM010000001">
    <property type="protein sequence ID" value="MFF9880298.1"/>
    <property type="molecule type" value="Genomic_DNA"/>
</dbReference>
<feature type="chain" id="PRO_5046834475" evidence="10">
    <location>
        <begin position="32"/>
        <end position="273"/>
    </location>
</feature>
<name>A0ABW6YPI6_9ACTN</name>
<keyword evidence="2" id="KW-0134">Cell wall</keyword>
<protein>
    <submittedName>
        <fullName evidence="12">Chaplin family protein</fullName>
    </submittedName>
</protein>
<feature type="transmembrane region" description="Helical" evidence="9">
    <location>
        <begin position="246"/>
        <end position="264"/>
    </location>
</feature>
<evidence type="ECO:0000256" key="8">
    <source>
        <dbReference type="SAM" id="MobiDB-lite"/>
    </source>
</evidence>
<evidence type="ECO:0000259" key="11">
    <source>
        <dbReference type="PROSITE" id="PS51884"/>
    </source>
</evidence>
<feature type="compositionally biased region" description="Pro residues" evidence="8">
    <location>
        <begin position="156"/>
        <end position="200"/>
    </location>
</feature>
<comment type="caution">
    <text evidence="12">The sequence shown here is derived from an EMBL/GenBank/DDBJ whole genome shotgun (WGS) entry which is preliminary data.</text>
</comment>
<evidence type="ECO:0000256" key="3">
    <source>
        <dbReference type="ARBA" id="ARBA00022525"/>
    </source>
</evidence>
<keyword evidence="6 7" id="KW-0034">Amyloid</keyword>
<evidence type="ECO:0000256" key="10">
    <source>
        <dbReference type="SAM" id="SignalP"/>
    </source>
</evidence>
<sequence>MTLRRQTLSKGMAVAAAATGVLSWYGGTALADSHAHGTTQGSPGVLSGNNVQVPVNVPVNVCGNSVDAAAALNPAFGNSCANVGHTAPRPQESTPPHDGYGDSDDSGTRPSPDTHTPPPYGNDKPTPPPYGGDETPTPPYGGEETSKPPYGGEETTPPPYGGEETTPPPYGGEETTPPPYGGEETTPPPYGGEETTPPPYGGEETTPPRDDHSTPPDTGRTTPPADQERPGQPPVLAQTGGNTRTMMAASGAGAVLIGAGTILYRRGRSACRS</sequence>
<dbReference type="PROSITE" id="PS51884">
    <property type="entry name" value="CHAPLIN"/>
    <property type="match status" value="1"/>
</dbReference>
<dbReference type="Pfam" id="PF03777">
    <property type="entry name" value="ChpA-C"/>
    <property type="match status" value="1"/>
</dbReference>
<evidence type="ECO:0000256" key="4">
    <source>
        <dbReference type="ARBA" id="ARBA00022729"/>
    </source>
</evidence>
<evidence type="ECO:0000256" key="6">
    <source>
        <dbReference type="ARBA" id="ARBA00023087"/>
    </source>
</evidence>
<keyword evidence="13" id="KW-1185">Reference proteome</keyword>
<evidence type="ECO:0000313" key="12">
    <source>
        <dbReference type="EMBL" id="MFF9880298.1"/>
    </source>
</evidence>
<dbReference type="Proteomes" id="UP001603418">
    <property type="component" value="Unassembled WGS sequence"/>
</dbReference>
<evidence type="ECO:0000313" key="13">
    <source>
        <dbReference type="Proteomes" id="UP001603418"/>
    </source>
</evidence>
<evidence type="ECO:0000256" key="1">
    <source>
        <dbReference type="ARBA" id="ARBA00004191"/>
    </source>
</evidence>
<dbReference type="NCBIfam" id="TIGR01167">
    <property type="entry name" value="LPXTG_anchor"/>
    <property type="match status" value="1"/>
</dbReference>
<keyword evidence="5" id="KW-0130">Cell adhesion</keyword>
<dbReference type="InterPro" id="IPR005528">
    <property type="entry name" value="ChpA-H"/>
</dbReference>
<keyword evidence="9" id="KW-0812">Transmembrane</keyword>
<keyword evidence="9" id="KW-1133">Transmembrane helix</keyword>
<feature type="region of interest" description="Disordered" evidence="8">
    <location>
        <begin position="83"/>
        <end position="241"/>
    </location>
</feature>
<evidence type="ECO:0000256" key="7">
    <source>
        <dbReference type="PROSITE-ProRule" id="PRU01232"/>
    </source>
</evidence>
<proteinExistence type="predicted"/>
<feature type="signal peptide" evidence="10">
    <location>
        <begin position="1"/>
        <end position="31"/>
    </location>
</feature>
<keyword evidence="3" id="KW-0964">Secreted</keyword>
<comment type="subcellular location">
    <subcellularLocation>
        <location evidence="1">Secreted</location>
        <location evidence="1">Cell wall</location>
    </subcellularLocation>
</comment>
<gene>
    <name evidence="12" type="ORF">ACF1HC_01555</name>
</gene>
<organism evidence="12 13">
    <name type="scientific">Streptomyces eurythermus</name>
    <dbReference type="NCBI Taxonomy" id="42237"/>
    <lineage>
        <taxon>Bacteria</taxon>
        <taxon>Bacillati</taxon>
        <taxon>Actinomycetota</taxon>
        <taxon>Actinomycetes</taxon>
        <taxon>Kitasatosporales</taxon>
        <taxon>Streptomycetaceae</taxon>
        <taxon>Streptomyces</taxon>
    </lineage>
</organism>
<evidence type="ECO:0000256" key="5">
    <source>
        <dbReference type="ARBA" id="ARBA00022889"/>
    </source>
</evidence>
<feature type="domain" description="Chaplin" evidence="11">
    <location>
        <begin position="42"/>
        <end position="82"/>
    </location>
</feature>
<evidence type="ECO:0000256" key="9">
    <source>
        <dbReference type="SAM" id="Phobius"/>
    </source>
</evidence>